<comment type="similarity">
    <text evidence="2">Belongs to the immunoglobulin superfamily. DCC family.</text>
</comment>
<dbReference type="KEGG" id="tca:663356"/>
<keyword evidence="6 11" id="KW-0472">Membrane</keyword>
<feature type="domain" description="Ig-like" evidence="12">
    <location>
        <begin position="46"/>
        <end position="125"/>
    </location>
</feature>
<dbReference type="STRING" id="7070.D6WQG9"/>
<keyword evidence="15" id="KW-1185">Reference proteome</keyword>
<dbReference type="GO" id="GO:0016020">
    <property type="term" value="C:membrane"/>
    <property type="evidence" value="ECO:0007669"/>
    <property type="project" value="UniProtKB-SubCell"/>
</dbReference>
<dbReference type="SMART" id="SM00409">
    <property type="entry name" value="IG"/>
    <property type="match status" value="4"/>
</dbReference>
<dbReference type="InterPro" id="IPR003598">
    <property type="entry name" value="Ig_sub2"/>
</dbReference>
<evidence type="ECO:0000256" key="1">
    <source>
        <dbReference type="ARBA" id="ARBA00004479"/>
    </source>
</evidence>
<feature type="domain" description="Fibronectin type-III" evidence="13">
    <location>
        <begin position="1036"/>
        <end position="1133"/>
    </location>
</feature>
<dbReference type="InterPro" id="IPR003599">
    <property type="entry name" value="Ig_sub"/>
</dbReference>
<evidence type="ECO:0000256" key="10">
    <source>
        <dbReference type="SAM" id="MobiDB-lite"/>
    </source>
</evidence>
<dbReference type="Pfam" id="PF07679">
    <property type="entry name" value="I-set"/>
    <property type="match status" value="2"/>
</dbReference>
<evidence type="ECO:0000256" key="9">
    <source>
        <dbReference type="ARBA" id="ARBA00023319"/>
    </source>
</evidence>
<evidence type="ECO:0000256" key="8">
    <source>
        <dbReference type="ARBA" id="ARBA00023180"/>
    </source>
</evidence>
<feature type="domain" description="Ig-like" evidence="12">
    <location>
        <begin position="245"/>
        <end position="334"/>
    </location>
</feature>
<dbReference type="InterPro" id="IPR010560">
    <property type="entry name" value="Neogenin_C"/>
</dbReference>
<dbReference type="Proteomes" id="UP000007266">
    <property type="component" value="Linkage group 7"/>
</dbReference>
<organism evidence="14 15">
    <name type="scientific">Tribolium castaneum</name>
    <name type="common">Red flour beetle</name>
    <dbReference type="NCBI Taxonomy" id="7070"/>
    <lineage>
        <taxon>Eukaryota</taxon>
        <taxon>Metazoa</taxon>
        <taxon>Ecdysozoa</taxon>
        <taxon>Arthropoda</taxon>
        <taxon>Hexapoda</taxon>
        <taxon>Insecta</taxon>
        <taxon>Pterygota</taxon>
        <taxon>Neoptera</taxon>
        <taxon>Endopterygota</taxon>
        <taxon>Coleoptera</taxon>
        <taxon>Polyphaga</taxon>
        <taxon>Cucujiformia</taxon>
        <taxon>Tenebrionidae</taxon>
        <taxon>Tenebrionidae incertae sedis</taxon>
        <taxon>Tribolium</taxon>
    </lineage>
</organism>
<dbReference type="OMA" id="TSMSQPT"/>
<feature type="domain" description="Fibronectin type-III" evidence="13">
    <location>
        <begin position="837"/>
        <end position="928"/>
    </location>
</feature>
<dbReference type="PROSITE" id="PS50853">
    <property type="entry name" value="FN3"/>
    <property type="match status" value="6"/>
</dbReference>
<name>D6WQG9_TRICA</name>
<dbReference type="FunFam" id="2.60.40.10:FF:000004">
    <property type="entry name" value="DCC isoform 1"/>
    <property type="match status" value="1"/>
</dbReference>
<keyword evidence="8" id="KW-0325">Glycoprotein</keyword>
<dbReference type="OrthoDB" id="114660at2759"/>
<proteinExistence type="inferred from homology"/>
<keyword evidence="9" id="KW-0393">Immunoglobulin domain</keyword>
<feature type="domain" description="Fibronectin type-III" evidence="13">
    <location>
        <begin position="735"/>
        <end position="827"/>
    </location>
</feature>
<dbReference type="SMART" id="SM00408">
    <property type="entry name" value="IGc2"/>
    <property type="match status" value="4"/>
</dbReference>
<evidence type="ECO:0000256" key="6">
    <source>
        <dbReference type="ARBA" id="ARBA00023136"/>
    </source>
</evidence>
<protein>
    <submittedName>
        <fullName evidence="14">Frazzled</fullName>
    </submittedName>
</protein>
<feature type="region of interest" description="Disordered" evidence="10">
    <location>
        <begin position="1220"/>
        <end position="1243"/>
    </location>
</feature>
<dbReference type="GO" id="GO:0007155">
    <property type="term" value="P:cell adhesion"/>
    <property type="evidence" value="ECO:0007669"/>
    <property type="project" value="UniProtKB-ARBA"/>
</dbReference>
<feature type="compositionally biased region" description="Low complexity" evidence="10">
    <location>
        <begin position="1424"/>
        <end position="1448"/>
    </location>
</feature>
<feature type="region of interest" description="Disordered" evidence="10">
    <location>
        <begin position="914"/>
        <end position="933"/>
    </location>
</feature>
<dbReference type="InterPro" id="IPR013098">
    <property type="entry name" value="Ig_I-set"/>
</dbReference>
<evidence type="ECO:0000256" key="2">
    <source>
        <dbReference type="ARBA" id="ARBA00009588"/>
    </source>
</evidence>
<dbReference type="PANTHER" id="PTHR44170:SF54">
    <property type="entry name" value="FI24025P1"/>
    <property type="match status" value="1"/>
</dbReference>
<dbReference type="InterPro" id="IPR036179">
    <property type="entry name" value="Ig-like_dom_sf"/>
</dbReference>
<dbReference type="FunFam" id="2.60.40.10:FF:000032">
    <property type="entry name" value="palladin isoform X1"/>
    <property type="match status" value="1"/>
</dbReference>
<dbReference type="FunCoup" id="D6WQG9">
    <property type="interactions" value="563"/>
</dbReference>
<feature type="region of interest" description="Disordered" evidence="10">
    <location>
        <begin position="1292"/>
        <end position="1326"/>
    </location>
</feature>
<keyword evidence="7" id="KW-1015">Disulfide bond</keyword>
<keyword evidence="3 11" id="KW-0812">Transmembrane</keyword>
<feature type="domain" description="Fibronectin type-III" evidence="13">
    <location>
        <begin position="937"/>
        <end position="1034"/>
    </location>
</feature>
<dbReference type="SMART" id="SM00060">
    <property type="entry name" value="FN3"/>
    <property type="match status" value="6"/>
</dbReference>
<dbReference type="InterPro" id="IPR003961">
    <property type="entry name" value="FN3_dom"/>
</dbReference>
<dbReference type="PRINTS" id="PR00014">
    <property type="entry name" value="FNTYPEIII"/>
</dbReference>
<dbReference type="Pfam" id="PF13927">
    <property type="entry name" value="Ig_3"/>
    <property type="match status" value="2"/>
</dbReference>
<sequence length="1495" mass="165280">MKVVVLLLCAGIKTMTLINYACYCKYSLVIFATVASILTYTQGHVLEFTVEPTDTVVESGQSAVLDCVIKSSHPASVLIQWLDQDRQKLTYLGDLYRSQLTNGSLYINSVLEEQRLTGTYQCMASLPNVGSIVSKAATLNVASISGFLEEPRDLRVYEGQRAHFACHVVAAPPAKIRWLKDERPLQIDELRMTLLPSGALEIDEVAESDQGAYRCNATGLNLYKLSNKATLTVSGDREEAHFVPPTFIARPKSAVVVEGQNVSLDCAANGYPHPSITWLKDGSTIDMTFLDSRFSKVGSTSSLRITNIKEEDAGTYQCRAANREDSLDASATIQVQVPPRFRKKPQDKIENANKDIELECSVYGNPEPKISWFKDGEAIISNDYYQIVNGHNLKIMGLMPSDSGIFQCFASNPAGNIQAAASLKVLNPGPKKRKKSKKNRDNPIDQMQSFTLFSHLKPDSSARLGDVDFGHFARRKNFMQDSSSSSQTIYDPQRAFSSLKSSESYDNINLGDTQHAFFPPSSTSITAESSVAKTTEGFPGPPQDLKAPIVKARFVTLSWRAPLVNSDNIHTYTVYYRQEGSERWRVQNTSRSRLEEINIAGLTPSKVYHFRVVAINSVGAGVSSESLTVTTQSEEHVASAPTHFVAYATSPRTIYLNWRPPETPNGNILRYMVYYMETSSSVEHNIDTTELKYHLVGLSVYTEYSVWVVAVNENGPGAATDEKIVRTLSASPSEPPSNITLEPTSTTVIVRWEPPPPEYQNGVITGYKLKYRKQGKKGVTVTTSANERFYVLNDLERGAEYQVKLWAINVNGTSPPTEWITVETYKNDLDESRVPDLPGPLRVRPTSNKLYVLWTPPSNQNIRVRNYILGWGKGIPDMYTQELDEKTRSYLIDKLEANSEYVLSLRAANQMGPGPPVYTTVRTQDEPPPEPSPPLIPPVGLKAQILSATSVVLYWTDTTLSKSQFVRDNRYYVVKYTAERTMRTRTVNVSDLNVMIDDLKPNTLYEFAVKLVKGRKESPWSMVVQNATWELAPNASPRDLDVHLKEDEPQLVELTWQPPKITSGRITGYVILYTDNKTKSDREWLAQATKGDKHSAVLGDLKPNTEYYFKVQARNSKGYGPFSNVVIFTTGSNVGTLVSSSRQHLDGKGIFSGTVIIYFLIGGCIIAVTTIGVVTTVLCCRRRDAAASPDRSKKGYQKGNQSVKPPDLWIHHDQMELKAMEKSQSNHDGASSSGAMTLPRSVGGNDYDPHESGIHTNSLDQRTYVPNYMGVSPDDKIKRPIRSKPIITLPVVSTPPREPIATPINTTSLSQSSTDSTPSSRPSYPRTQYNMARAHVTVDPLANPENPYALHPSSWTEPNISQVPPMGAHVPATYAPGLGVLAESQGCKRVPAQSHPLKSFTVPAPPPISAPGTPQPKHIVRPNSSPYKKPPTSSSSTLAGTPPSRINPTNPPPHTAEEVQRLQPSHSTEELNQEMANLEGLMLTLSTITANQFEC</sequence>
<dbReference type="PROSITE" id="PS50835">
    <property type="entry name" value="IG_LIKE"/>
    <property type="match status" value="4"/>
</dbReference>
<feature type="domain" description="Ig-like" evidence="12">
    <location>
        <begin position="339"/>
        <end position="424"/>
    </location>
</feature>
<dbReference type="Pfam" id="PF00041">
    <property type="entry name" value="fn3"/>
    <property type="match status" value="6"/>
</dbReference>
<dbReference type="CDD" id="cd00063">
    <property type="entry name" value="FN3"/>
    <property type="match status" value="6"/>
</dbReference>
<dbReference type="InterPro" id="IPR007110">
    <property type="entry name" value="Ig-like_dom"/>
</dbReference>
<reference evidence="14 15" key="2">
    <citation type="journal article" date="2010" name="Nucleic Acids Res.">
        <title>BeetleBase in 2010: revisions to provide comprehensive genomic information for Tribolium castaneum.</title>
        <authorList>
            <person name="Kim H.S."/>
            <person name="Murphy T."/>
            <person name="Xia J."/>
            <person name="Caragea D."/>
            <person name="Park Y."/>
            <person name="Beeman R.W."/>
            <person name="Lorenzen M.D."/>
            <person name="Butcher S."/>
            <person name="Manak J.R."/>
            <person name="Brown S.J."/>
        </authorList>
    </citation>
    <scope>GENOME REANNOTATION</scope>
    <source>
        <strain evidence="14 15">Georgia GA2</strain>
    </source>
</reference>
<comment type="subcellular location">
    <subcellularLocation>
        <location evidence="1">Membrane</location>
        <topology evidence="1">Single-pass type I membrane protein</topology>
    </subcellularLocation>
</comment>
<keyword evidence="5 11" id="KW-1133">Transmembrane helix</keyword>
<dbReference type="Pfam" id="PF06583">
    <property type="entry name" value="Neogenin_C"/>
    <property type="match status" value="1"/>
</dbReference>
<dbReference type="HOGENOM" id="CLU_004256_2_0_1"/>
<feature type="compositionally biased region" description="Polar residues" evidence="10">
    <location>
        <begin position="1226"/>
        <end position="1235"/>
    </location>
</feature>
<dbReference type="eggNOG" id="KOG4221">
    <property type="taxonomic scope" value="Eukaryota"/>
</dbReference>
<dbReference type="SUPFAM" id="SSF48726">
    <property type="entry name" value="Immunoglobulin"/>
    <property type="match status" value="4"/>
</dbReference>
<feature type="domain" description="Fibronectin type-III" evidence="13">
    <location>
        <begin position="640"/>
        <end position="730"/>
    </location>
</feature>
<evidence type="ECO:0000256" key="4">
    <source>
        <dbReference type="ARBA" id="ARBA00022737"/>
    </source>
</evidence>
<dbReference type="PANTHER" id="PTHR44170">
    <property type="entry name" value="PROTEIN SIDEKICK"/>
    <property type="match status" value="1"/>
</dbReference>
<feature type="region of interest" description="Disordered" evidence="10">
    <location>
        <begin position="1389"/>
        <end position="1469"/>
    </location>
</feature>
<feature type="domain" description="Fibronectin type-III" evidence="13">
    <location>
        <begin position="541"/>
        <end position="634"/>
    </location>
</feature>
<dbReference type="FunFam" id="2.60.40.10:FF:000216">
    <property type="entry name" value="neogenin isoform X1"/>
    <property type="match status" value="1"/>
</dbReference>
<gene>
    <name evidence="14" type="primary">AUGUSTUS-3.0.2_09930</name>
    <name evidence="14" type="ORF">TcasGA2_TC009930</name>
</gene>
<evidence type="ECO:0000256" key="3">
    <source>
        <dbReference type="ARBA" id="ARBA00022692"/>
    </source>
</evidence>
<evidence type="ECO:0000256" key="7">
    <source>
        <dbReference type="ARBA" id="ARBA00023157"/>
    </source>
</evidence>
<evidence type="ECO:0000259" key="12">
    <source>
        <dbReference type="PROSITE" id="PS50835"/>
    </source>
</evidence>
<reference evidence="14 15" key="1">
    <citation type="journal article" date="2008" name="Nature">
        <title>The genome of the model beetle and pest Tribolium castaneum.</title>
        <authorList>
            <consortium name="Tribolium Genome Sequencing Consortium"/>
            <person name="Richards S."/>
            <person name="Gibbs R.A."/>
            <person name="Weinstock G.M."/>
            <person name="Brown S.J."/>
            <person name="Denell R."/>
            <person name="Beeman R.W."/>
            <person name="Gibbs R."/>
            <person name="Beeman R.W."/>
            <person name="Brown S.J."/>
            <person name="Bucher G."/>
            <person name="Friedrich M."/>
            <person name="Grimmelikhuijzen C.J."/>
            <person name="Klingler M."/>
            <person name="Lorenzen M."/>
            <person name="Richards S."/>
            <person name="Roth S."/>
            <person name="Schroder R."/>
            <person name="Tautz D."/>
            <person name="Zdobnov E.M."/>
            <person name="Muzny D."/>
            <person name="Gibbs R.A."/>
            <person name="Weinstock G.M."/>
            <person name="Attaway T."/>
            <person name="Bell S."/>
            <person name="Buhay C.J."/>
            <person name="Chandrabose M.N."/>
            <person name="Chavez D."/>
            <person name="Clerk-Blankenburg K.P."/>
            <person name="Cree A."/>
            <person name="Dao M."/>
            <person name="Davis C."/>
            <person name="Chacko J."/>
            <person name="Dinh H."/>
            <person name="Dugan-Rocha S."/>
            <person name="Fowler G."/>
            <person name="Garner T.T."/>
            <person name="Garnes J."/>
            <person name="Gnirke A."/>
            <person name="Hawes A."/>
            <person name="Hernandez J."/>
            <person name="Hines S."/>
            <person name="Holder M."/>
            <person name="Hume J."/>
            <person name="Jhangiani S.N."/>
            <person name="Joshi V."/>
            <person name="Khan Z.M."/>
            <person name="Jackson L."/>
            <person name="Kovar C."/>
            <person name="Kowis A."/>
            <person name="Lee S."/>
            <person name="Lewis L.R."/>
            <person name="Margolis J."/>
            <person name="Morgan M."/>
            <person name="Nazareth L.V."/>
            <person name="Nguyen N."/>
            <person name="Okwuonu G."/>
            <person name="Parker D."/>
            <person name="Richards S."/>
            <person name="Ruiz S.J."/>
            <person name="Santibanez J."/>
            <person name="Savard J."/>
            <person name="Scherer S.E."/>
            <person name="Schneider B."/>
            <person name="Sodergren E."/>
            <person name="Tautz D."/>
            <person name="Vattahil S."/>
            <person name="Villasana D."/>
            <person name="White C.S."/>
            <person name="Wright R."/>
            <person name="Park Y."/>
            <person name="Beeman R.W."/>
            <person name="Lord J."/>
            <person name="Oppert B."/>
            <person name="Lorenzen M."/>
            <person name="Brown S."/>
            <person name="Wang L."/>
            <person name="Savard J."/>
            <person name="Tautz D."/>
            <person name="Richards S."/>
            <person name="Weinstock G."/>
            <person name="Gibbs R.A."/>
            <person name="Liu Y."/>
            <person name="Worley K."/>
            <person name="Weinstock G."/>
            <person name="Elsik C.G."/>
            <person name="Reese J.T."/>
            <person name="Elhaik E."/>
            <person name="Landan G."/>
            <person name="Graur D."/>
            <person name="Arensburger P."/>
            <person name="Atkinson P."/>
            <person name="Beeman R.W."/>
            <person name="Beidler J."/>
            <person name="Brown S.J."/>
            <person name="Demuth J.P."/>
            <person name="Drury D.W."/>
            <person name="Du Y.Z."/>
            <person name="Fujiwara H."/>
            <person name="Lorenzen M."/>
            <person name="Maselli V."/>
            <person name="Osanai M."/>
            <person name="Park Y."/>
            <person name="Robertson H.M."/>
            <person name="Tu Z."/>
            <person name="Wang J.J."/>
            <person name="Wang S."/>
            <person name="Richards S."/>
            <person name="Song H."/>
            <person name="Zhang L."/>
            <person name="Sodergren E."/>
            <person name="Werner D."/>
            <person name="Stanke M."/>
            <person name="Morgenstern B."/>
            <person name="Solovyev V."/>
            <person name="Kosarev P."/>
            <person name="Brown G."/>
            <person name="Chen H.C."/>
            <person name="Ermolaeva O."/>
            <person name="Hlavina W."/>
            <person name="Kapustin Y."/>
            <person name="Kiryutin B."/>
            <person name="Kitts P."/>
            <person name="Maglott D."/>
            <person name="Pruitt K."/>
            <person name="Sapojnikov V."/>
            <person name="Souvorov A."/>
            <person name="Mackey A.J."/>
            <person name="Waterhouse R.M."/>
            <person name="Wyder S."/>
            <person name="Zdobnov E.M."/>
            <person name="Zdobnov E.M."/>
            <person name="Wyder S."/>
            <person name="Kriventseva E.V."/>
            <person name="Kadowaki T."/>
            <person name="Bork P."/>
            <person name="Aranda M."/>
            <person name="Bao R."/>
            <person name="Beermann A."/>
            <person name="Berns N."/>
            <person name="Bolognesi R."/>
            <person name="Bonneton F."/>
            <person name="Bopp D."/>
            <person name="Brown S.J."/>
            <person name="Bucher G."/>
            <person name="Butts T."/>
            <person name="Chaumot A."/>
            <person name="Denell R.E."/>
            <person name="Ferrier D.E."/>
            <person name="Friedrich M."/>
            <person name="Gordon C.M."/>
            <person name="Jindra M."/>
            <person name="Klingler M."/>
            <person name="Lan Q."/>
            <person name="Lattorff H.M."/>
            <person name="Laudet V."/>
            <person name="von Levetsow C."/>
            <person name="Liu Z."/>
            <person name="Lutz R."/>
            <person name="Lynch J.A."/>
            <person name="da Fonseca R.N."/>
            <person name="Posnien N."/>
            <person name="Reuter R."/>
            <person name="Roth S."/>
            <person name="Savard J."/>
            <person name="Schinko J.B."/>
            <person name="Schmitt C."/>
            <person name="Schoppmeier M."/>
            <person name="Schroder R."/>
            <person name="Shippy T.D."/>
            <person name="Simonnet F."/>
            <person name="Marques-Souza H."/>
            <person name="Tautz D."/>
            <person name="Tomoyasu Y."/>
            <person name="Trauner J."/>
            <person name="Van der Zee M."/>
            <person name="Vervoort M."/>
            <person name="Wittkopp N."/>
            <person name="Wimmer E.A."/>
            <person name="Yang X."/>
            <person name="Jones A.K."/>
            <person name="Sattelle D.B."/>
            <person name="Ebert P.R."/>
            <person name="Nelson D."/>
            <person name="Scott J.G."/>
            <person name="Beeman R.W."/>
            <person name="Muthukrishnan S."/>
            <person name="Kramer K.J."/>
            <person name="Arakane Y."/>
            <person name="Beeman R.W."/>
            <person name="Zhu Q."/>
            <person name="Hogenkamp D."/>
            <person name="Dixit R."/>
            <person name="Oppert B."/>
            <person name="Jiang H."/>
            <person name="Zou Z."/>
            <person name="Marshall J."/>
            <person name="Elpidina E."/>
            <person name="Vinokurov K."/>
            <person name="Oppert C."/>
            <person name="Zou Z."/>
            <person name="Evans J."/>
            <person name="Lu Z."/>
            <person name="Zhao P."/>
            <person name="Sumathipala N."/>
            <person name="Altincicek B."/>
            <person name="Vilcinskas A."/>
            <person name="Williams M."/>
            <person name="Hultmark D."/>
            <person name="Hetru C."/>
            <person name="Jiang H."/>
            <person name="Grimmelikhuijzen C.J."/>
            <person name="Hauser F."/>
            <person name="Cazzamali G."/>
            <person name="Williamson M."/>
            <person name="Park Y."/>
            <person name="Li B."/>
            <person name="Tanaka Y."/>
            <person name="Predel R."/>
            <person name="Neupert S."/>
            <person name="Schachtner J."/>
            <person name="Verleyen P."/>
            <person name="Raible F."/>
            <person name="Bork P."/>
            <person name="Friedrich M."/>
            <person name="Walden K.K."/>
            <person name="Robertson H.M."/>
            <person name="Angeli S."/>
            <person name="Foret S."/>
            <person name="Bucher G."/>
            <person name="Schuetz S."/>
            <person name="Maleszka R."/>
            <person name="Wimmer E.A."/>
            <person name="Beeman R.W."/>
            <person name="Lorenzen M."/>
            <person name="Tomoyasu Y."/>
            <person name="Miller S.C."/>
            <person name="Grossmann D."/>
            <person name="Bucher G."/>
        </authorList>
    </citation>
    <scope>NUCLEOTIDE SEQUENCE [LARGE SCALE GENOMIC DNA]</scope>
    <source>
        <strain evidence="14 15">Georgia GA2</strain>
    </source>
</reference>
<dbReference type="FunFam" id="2.60.40.10:FF:000133">
    <property type="entry name" value="Neogenin isoform 1"/>
    <property type="match status" value="1"/>
</dbReference>
<dbReference type="GO" id="GO:0009653">
    <property type="term" value="P:anatomical structure morphogenesis"/>
    <property type="evidence" value="ECO:0007669"/>
    <property type="project" value="UniProtKB-ARBA"/>
</dbReference>
<dbReference type="SUPFAM" id="SSF49265">
    <property type="entry name" value="Fibronectin type III"/>
    <property type="match status" value="4"/>
</dbReference>
<dbReference type="FunFam" id="2.60.40.10:FF:000028">
    <property type="entry name" value="Neuronal cell adhesion molecule"/>
    <property type="match status" value="1"/>
</dbReference>
<dbReference type="InterPro" id="IPR013783">
    <property type="entry name" value="Ig-like_fold"/>
</dbReference>
<evidence type="ECO:0000259" key="13">
    <source>
        <dbReference type="PROSITE" id="PS50853"/>
    </source>
</evidence>
<accession>D6WQG9</accession>
<keyword evidence="4" id="KW-0677">Repeat</keyword>
<dbReference type="FunFam" id="2.60.40.10:FF:000101">
    <property type="entry name" value="Neogenin isoform 1"/>
    <property type="match status" value="1"/>
</dbReference>
<feature type="compositionally biased region" description="Low complexity" evidence="10">
    <location>
        <begin position="1306"/>
        <end position="1326"/>
    </location>
</feature>
<evidence type="ECO:0000256" key="11">
    <source>
        <dbReference type="SAM" id="Phobius"/>
    </source>
</evidence>
<dbReference type="EMBL" id="KQ971354">
    <property type="protein sequence ID" value="EFA07528.2"/>
    <property type="molecule type" value="Genomic_DNA"/>
</dbReference>
<evidence type="ECO:0000313" key="14">
    <source>
        <dbReference type="EMBL" id="EFA07528.2"/>
    </source>
</evidence>
<evidence type="ECO:0000313" key="15">
    <source>
        <dbReference type="Proteomes" id="UP000007266"/>
    </source>
</evidence>
<dbReference type="InterPro" id="IPR036116">
    <property type="entry name" value="FN3_sf"/>
</dbReference>
<feature type="domain" description="Ig-like" evidence="12">
    <location>
        <begin position="127"/>
        <end position="232"/>
    </location>
</feature>
<evidence type="ECO:0000256" key="5">
    <source>
        <dbReference type="ARBA" id="ARBA00022989"/>
    </source>
</evidence>
<dbReference type="InParanoid" id="D6WQG9"/>
<feature type="transmembrane region" description="Helical" evidence="11">
    <location>
        <begin position="1155"/>
        <end position="1179"/>
    </location>
</feature>
<dbReference type="Gene3D" id="2.60.40.10">
    <property type="entry name" value="Immunoglobulins"/>
    <property type="match status" value="10"/>
</dbReference>
<dbReference type="GO" id="GO:0030154">
    <property type="term" value="P:cell differentiation"/>
    <property type="evidence" value="ECO:0007669"/>
    <property type="project" value="UniProtKB-ARBA"/>
</dbReference>